<dbReference type="CDD" id="cd06257">
    <property type="entry name" value="DnaJ"/>
    <property type="match status" value="1"/>
</dbReference>
<dbReference type="AlphaFoldDB" id="A0A3A4R9Q9"/>
<keyword evidence="3" id="KW-0472">Membrane</keyword>
<name>A0A3A4R9Q9_9BACT</name>
<evidence type="ECO:0000256" key="1">
    <source>
        <dbReference type="SAM" id="Coils"/>
    </source>
</evidence>
<gene>
    <name evidence="5" type="ORF">C4541_00310</name>
</gene>
<dbReference type="PRINTS" id="PR00625">
    <property type="entry name" value="JDOMAIN"/>
</dbReference>
<dbReference type="InterPro" id="IPR052763">
    <property type="entry name" value="DnaJ_C4"/>
</dbReference>
<dbReference type="SMART" id="SM00271">
    <property type="entry name" value="DnaJ"/>
    <property type="match status" value="1"/>
</dbReference>
<dbReference type="PANTHER" id="PTHR44825">
    <property type="match status" value="1"/>
</dbReference>
<dbReference type="InterPro" id="IPR036869">
    <property type="entry name" value="J_dom_sf"/>
</dbReference>
<evidence type="ECO:0000256" key="2">
    <source>
        <dbReference type="SAM" id="MobiDB-lite"/>
    </source>
</evidence>
<protein>
    <submittedName>
        <fullName evidence="5">J domain-containing protein</fullName>
    </submittedName>
</protein>
<accession>A0A3A4R9Q9</accession>
<comment type="caution">
    <text evidence="5">The sequence shown here is derived from an EMBL/GenBank/DDBJ whole genome shotgun (WGS) entry which is preliminary data.</text>
</comment>
<dbReference type="Proteomes" id="UP000266426">
    <property type="component" value="Unassembled WGS sequence"/>
</dbReference>
<dbReference type="PROSITE" id="PS50076">
    <property type="entry name" value="DNAJ_2"/>
    <property type="match status" value="1"/>
</dbReference>
<feature type="non-terminal residue" evidence="5">
    <location>
        <position position="267"/>
    </location>
</feature>
<keyword evidence="3" id="KW-1133">Transmembrane helix</keyword>
<feature type="coiled-coil region" evidence="1">
    <location>
        <begin position="170"/>
        <end position="197"/>
    </location>
</feature>
<dbReference type="EMBL" id="QZJZ01000005">
    <property type="protein sequence ID" value="RJP62014.1"/>
    <property type="molecule type" value="Genomic_DNA"/>
</dbReference>
<feature type="domain" description="J" evidence="4">
    <location>
        <begin position="5"/>
        <end position="70"/>
    </location>
</feature>
<keyword evidence="1" id="KW-0175">Coiled coil</keyword>
<dbReference type="Gene3D" id="1.10.287.110">
    <property type="entry name" value="DnaJ domain"/>
    <property type="match status" value="1"/>
</dbReference>
<evidence type="ECO:0000313" key="5">
    <source>
        <dbReference type="EMBL" id="RJP62014.1"/>
    </source>
</evidence>
<feature type="region of interest" description="Disordered" evidence="2">
    <location>
        <begin position="78"/>
        <end position="118"/>
    </location>
</feature>
<feature type="compositionally biased region" description="Basic and acidic residues" evidence="2">
    <location>
        <begin position="92"/>
        <end position="118"/>
    </location>
</feature>
<organism evidence="5 6">
    <name type="scientific">Candidatus Auribacter fodinae</name>
    <dbReference type="NCBI Taxonomy" id="2093366"/>
    <lineage>
        <taxon>Bacteria</taxon>
        <taxon>Pseudomonadati</taxon>
        <taxon>Candidatus Auribacterota</taxon>
        <taxon>Candidatus Auribacteria</taxon>
        <taxon>Candidatus Auribacterales</taxon>
        <taxon>Candidatus Auribacteraceae</taxon>
        <taxon>Candidatus Auribacter</taxon>
    </lineage>
</organism>
<feature type="transmembrane region" description="Helical" evidence="3">
    <location>
        <begin position="124"/>
        <end position="140"/>
    </location>
</feature>
<keyword evidence="3" id="KW-0812">Transmembrane</keyword>
<evidence type="ECO:0000259" key="4">
    <source>
        <dbReference type="PROSITE" id="PS50076"/>
    </source>
</evidence>
<dbReference type="PANTHER" id="PTHR44825:SF1">
    <property type="entry name" value="DNAJ HOMOLOG SUBFAMILY C MEMBER 4"/>
    <property type="match status" value="1"/>
</dbReference>
<proteinExistence type="predicted"/>
<dbReference type="Pfam" id="PF00226">
    <property type="entry name" value="DnaJ"/>
    <property type="match status" value="1"/>
</dbReference>
<dbReference type="InterPro" id="IPR001623">
    <property type="entry name" value="DnaJ_domain"/>
</dbReference>
<evidence type="ECO:0000256" key="3">
    <source>
        <dbReference type="SAM" id="Phobius"/>
    </source>
</evidence>
<reference evidence="5 6" key="1">
    <citation type="journal article" date="2017" name="ISME J.">
        <title>Energy and carbon metabolisms in a deep terrestrial subsurface fluid microbial community.</title>
        <authorList>
            <person name="Momper L."/>
            <person name="Jungbluth S.P."/>
            <person name="Lee M.D."/>
            <person name="Amend J.P."/>
        </authorList>
    </citation>
    <scope>NUCLEOTIDE SEQUENCE [LARGE SCALE GENOMIC DNA]</scope>
    <source>
        <strain evidence="5">SURF_26</strain>
    </source>
</reference>
<dbReference type="SUPFAM" id="SSF46565">
    <property type="entry name" value="Chaperone J-domain"/>
    <property type="match status" value="1"/>
</dbReference>
<sequence>MDFIDYYEILEVHRKASIDVMKKAYAVLAKKYHPDVNPNNEFAHIKMKQLNEAYQILSDPIKRKKYDLRYDQLVNKNGYKEKPSNKSYAKQQETKQQETKQQETKQQETKQQETNKKDSRSTRSIIIGYVLVFIVLGYFIDKSVYKTYNKNVSVDHPKYKQDVRFDPKKVEDFKKKLEDFKKKVEDLKKNLKMLKKLEDVKLDPEPIKKIKLVLLEPEKPKSPKIVFDETNIDKQNDKLSGYFGIGSSKEDVIKSMGTPTSIDSYLN</sequence>
<evidence type="ECO:0000313" key="6">
    <source>
        <dbReference type="Proteomes" id="UP000266426"/>
    </source>
</evidence>